<reference evidence="2" key="1">
    <citation type="submission" date="2019-04" db="EMBL/GenBank/DDBJ databases">
        <title>Diversity of sweet potato viruses in China.</title>
        <authorList>
            <person name="Qiao Q."/>
            <person name="Zhang Z."/>
            <person name="Wang Y."/>
            <person name="Qin Y."/>
            <person name="Wang S."/>
            <person name="Zhang D."/>
            <person name="Tian Y."/>
            <person name="Zhao F."/>
        </authorList>
    </citation>
    <scope>NUCLEOTIDE SEQUENCE</scope>
    <source>
        <strain evidence="2">Yue-17-9</strain>
    </source>
</reference>
<protein>
    <submittedName>
        <fullName evidence="2">p5.2</fullName>
    </submittedName>
</protein>
<evidence type="ECO:0000313" key="2">
    <source>
        <dbReference type="EMBL" id="QFU85087.1"/>
    </source>
</evidence>
<evidence type="ECO:0000256" key="1">
    <source>
        <dbReference type="SAM" id="MobiDB-lite"/>
    </source>
</evidence>
<name>A0A5P9PB40_9CLOS</name>
<accession>A0A5P9PB40</accession>
<organism evidence="2">
    <name type="scientific">Sweet potato chlorotic stunt virus</name>
    <dbReference type="NCBI Taxonomy" id="81931"/>
    <lineage>
        <taxon>Viruses</taxon>
        <taxon>Riboviria</taxon>
        <taxon>Orthornavirae</taxon>
        <taxon>Kitrinoviricota</taxon>
        <taxon>Alsuviricetes</taxon>
        <taxon>Martellivirales</taxon>
        <taxon>Closteroviridae</taxon>
        <taxon>Crinivirus</taxon>
        <taxon>Crinivirus ipomeae</taxon>
    </lineage>
</organism>
<feature type="compositionally biased region" description="Polar residues" evidence="1">
    <location>
        <begin position="11"/>
        <end position="39"/>
    </location>
</feature>
<dbReference type="EMBL" id="MK802072">
    <property type="protein sequence ID" value="QFU85087.1"/>
    <property type="molecule type" value="Genomic_RNA"/>
</dbReference>
<feature type="compositionally biased region" description="Basic residues" evidence="1">
    <location>
        <begin position="1"/>
        <end position="10"/>
    </location>
</feature>
<feature type="region of interest" description="Disordered" evidence="1">
    <location>
        <begin position="1"/>
        <end position="45"/>
    </location>
</feature>
<proteinExistence type="predicted"/>
<sequence>MRFKNQKHKNITSSPREVSTNISSSAHQTEQNFLSNNRITPLGRE</sequence>